<keyword evidence="1" id="KW-1133">Transmembrane helix</keyword>
<dbReference type="PANTHER" id="PTHR30012:SF0">
    <property type="entry name" value="TYPE II SECRETION SYSTEM PROTEIN F-RELATED"/>
    <property type="match status" value="1"/>
</dbReference>
<dbReference type="Proteomes" id="UP000321287">
    <property type="component" value="Unassembled WGS sequence"/>
</dbReference>
<protein>
    <submittedName>
        <fullName evidence="2">Pilus biosynthesis protein</fullName>
    </submittedName>
</protein>
<keyword evidence="1" id="KW-0472">Membrane</keyword>
<feature type="transmembrane region" description="Helical" evidence="1">
    <location>
        <begin position="342"/>
        <end position="360"/>
    </location>
</feature>
<dbReference type="RefSeq" id="WP_146926800.1">
    <property type="nucleotide sequence ID" value="NZ_BAPU01000060.1"/>
</dbReference>
<sequence length="376" mass="41649">MSIELISEGRNGASARSWWPPRIPDSWHMRWSRRDTIYAMIAARLHGTRSAADILDMQIEEWERLRQRGTARVGRMIADDMRRHGRTFSQAMAPYAPANEIMTIASGEQSSRLGLALDLVRDVASRIDRMLSLVRAALMQPAGNLVLAYLFLYYLGASIVPKIEHSLPAGTEISGLTAFTFHSAAFAASGWGLSLPLVAALLVFAVVRSLPRYTGQFRLWLETMPPWSIYRDLTGYAWLISFMALVDANMSETEALRRQIDHATPWLRSRLEALLPLMTGKTDKGSLLPEALVQTGYNFPSPALISEIRAVWNTPDGSKRLREGLDAWAIRMEKHIEVQAKLLGFLAQASVEGIILLFVVGSTNLGSQISAGVTGG</sequence>
<dbReference type="EMBL" id="BJVS01000010">
    <property type="protein sequence ID" value="GEL54845.1"/>
    <property type="molecule type" value="Genomic_DNA"/>
</dbReference>
<feature type="transmembrane region" description="Helical" evidence="1">
    <location>
        <begin position="136"/>
        <end position="156"/>
    </location>
</feature>
<reference evidence="2 3" key="1">
    <citation type="submission" date="2019-07" db="EMBL/GenBank/DDBJ databases">
        <title>Whole genome shotgun sequence of Asaia bogorensis NBRC 16594.</title>
        <authorList>
            <person name="Hosoyama A."/>
            <person name="Uohara A."/>
            <person name="Ohji S."/>
            <person name="Ichikawa N."/>
        </authorList>
    </citation>
    <scope>NUCLEOTIDE SEQUENCE [LARGE SCALE GENOMIC DNA]</scope>
    <source>
        <strain evidence="2 3">NBRC 16594</strain>
    </source>
</reference>
<dbReference type="Gene3D" id="1.20.81.30">
    <property type="entry name" value="Type II secretion system (T2SS), domain F"/>
    <property type="match status" value="1"/>
</dbReference>
<name>A0AAN4R5K8_9PROT</name>
<dbReference type="InterPro" id="IPR042094">
    <property type="entry name" value="T2SS_GspF_sf"/>
</dbReference>
<feature type="transmembrane region" description="Helical" evidence="1">
    <location>
        <begin position="184"/>
        <end position="207"/>
    </location>
</feature>
<evidence type="ECO:0000313" key="2">
    <source>
        <dbReference type="EMBL" id="GEL54845.1"/>
    </source>
</evidence>
<gene>
    <name evidence="2" type="ORF">ABO01nite_28520</name>
</gene>
<organism evidence="2 3">
    <name type="scientific">Asaia bogorensis NBRC 16594</name>
    <dbReference type="NCBI Taxonomy" id="1231624"/>
    <lineage>
        <taxon>Bacteria</taxon>
        <taxon>Pseudomonadati</taxon>
        <taxon>Pseudomonadota</taxon>
        <taxon>Alphaproteobacteria</taxon>
        <taxon>Acetobacterales</taxon>
        <taxon>Acetobacteraceae</taxon>
        <taxon>Asaia</taxon>
    </lineage>
</organism>
<proteinExistence type="predicted"/>
<comment type="caution">
    <text evidence="2">The sequence shown here is derived from an EMBL/GenBank/DDBJ whole genome shotgun (WGS) entry which is preliminary data.</text>
</comment>
<keyword evidence="3" id="KW-1185">Reference proteome</keyword>
<accession>A0AAN4R5K8</accession>
<dbReference type="InterPro" id="IPR003004">
    <property type="entry name" value="GspF/PilC"/>
</dbReference>
<evidence type="ECO:0000313" key="3">
    <source>
        <dbReference type="Proteomes" id="UP000321287"/>
    </source>
</evidence>
<evidence type="ECO:0000256" key="1">
    <source>
        <dbReference type="SAM" id="Phobius"/>
    </source>
</evidence>
<dbReference type="AlphaFoldDB" id="A0AAN4R5K8"/>
<dbReference type="PANTHER" id="PTHR30012">
    <property type="entry name" value="GENERAL SECRETION PATHWAY PROTEIN"/>
    <property type="match status" value="1"/>
</dbReference>
<keyword evidence="1" id="KW-0812">Transmembrane</keyword>